<feature type="transmembrane region" description="Helical" evidence="2">
    <location>
        <begin position="26"/>
        <end position="46"/>
    </location>
</feature>
<feature type="transmembrane region" description="Helical" evidence="2">
    <location>
        <begin position="86"/>
        <end position="108"/>
    </location>
</feature>
<dbReference type="Proteomes" id="UP000292702">
    <property type="component" value="Unassembled WGS sequence"/>
</dbReference>
<feature type="transmembrane region" description="Helical" evidence="2">
    <location>
        <begin position="146"/>
        <end position="166"/>
    </location>
</feature>
<feature type="transmembrane region" description="Helical" evidence="2">
    <location>
        <begin position="53"/>
        <end position="74"/>
    </location>
</feature>
<dbReference type="STRING" id="92696.A0A4R0RG25"/>
<gene>
    <name evidence="3" type="ORF">EIP91_008642</name>
</gene>
<name>A0A4R0RG25_9APHY</name>
<evidence type="ECO:0000256" key="2">
    <source>
        <dbReference type="SAM" id="Phobius"/>
    </source>
</evidence>
<comment type="caution">
    <text evidence="3">The sequence shown here is derived from an EMBL/GenBank/DDBJ whole genome shotgun (WGS) entry which is preliminary data.</text>
</comment>
<feature type="region of interest" description="Disordered" evidence="1">
    <location>
        <begin position="254"/>
        <end position="290"/>
    </location>
</feature>
<dbReference type="OrthoDB" id="2552042at2759"/>
<keyword evidence="4" id="KW-1185">Reference proteome</keyword>
<proteinExistence type="predicted"/>
<evidence type="ECO:0000313" key="3">
    <source>
        <dbReference type="EMBL" id="TCD61314.1"/>
    </source>
</evidence>
<reference evidence="3 4" key="1">
    <citation type="submission" date="2018-11" db="EMBL/GenBank/DDBJ databases">
        <title>Genome assembly of Steccherinum ochraceum LE-BIN_3174, the white-rot fungus of the Steccherinaceae family (The Residual Polyporoid clade, Polyporales, Basidiomycota).</title>
        <authorList>
            <person name="Fedorova T.V."/>
            <person name="Glazunova O.A."/>
            <person name="Landesman E.O."/>
            <person name="Moiseenko K.V."/>
            <person name="Psurtseva N.V."/>
            <person name="Savinova O.S."/>
            <person name="Shakhova N.V."/>
            <person name="Tyazhelova T.V."/>
            <person name="Vasina D.V."/>
        </authorList>
    </citation>
    <scope>NUCLEOTIDE SEQUENCE [LARGE SCALE GENOMIC DNA]</scope>
    <source>
        <strain evidence="3 4">LE-BIN_3174</strain>
    </source>
</reference>
<organism evidence="3 4">
    <name type="scientific">Steccherinum ochraceum</name>
    <dbReference type="NCBI Taxonomy" id="92696"/>
    <lineage>
        <taxon>Eukaryota</taxon>
        <taxon>Fungi</taxon>
        <taxon>Dikarya</taxon>
        <taxon>Basidiomycota</taxon>
        <taxon>Agaricomycotina</taxon>
        <taxon>Agaricomycetes</taxon>
        <taxon>Polyporales</taxon>
        <taxon>Steccherinaceae</taxon>
        <taxon>Steccherinum</taxon>
    </lineage>
</organism>
<protein>
    <submittedName>
        <fullName evidence="3">Uncharacterized protein</fullName>
    </submittedName>
</protein>
<keyword evidence="2" id="KW-0472">Membrane</keyword>
<keyword evidence="2" id="KW-1133">Transmembrane helix</keyword>
<dbReference type="EMBL" id="RWJN01000480">
    <property type="protein sequence ID" value="TCD61314.1"/>
    <property type="molecule type" value="Genomic_DNA"/>
</dbReference>
<dbReference type="AlphaFoldDB" id="A0A4R0RG25"/>
<accession>A0A4R0RG25</accession>
<evidence type="ECO:0000256" key="1">
    <source>
        <dbReference type="SAM" id="MobiDB-lite"/>
    </source>
</evidence>
<evidence type="ECO:0000313" key="4">
    <source>
        <dbReference type="Proteomes" id="UP000292702"/>
    </source>
</evidence>
<keyword evidence="2" id="KW-0812">Transmembrane</keyword>
<sequence length="290" mass="31528">MKPRDYCCCAIPTVNAGIYAILAEQFTLGILAGTLAVATSQIVGAATFSAAKWIFAIVCYVGAAIQILGLVGVWKERPIMYRRYTTLHLLILVAGFSISAVWIALSAARHTQAKNKCQSTFFAVSTTSLGDTLCDIFPWVDIGLMGGLWLLLAIVQLYFYFIAASYGTGQRLDHEKYDSMYDPTKPLTSDIPLSNRGWETQPSDEAAGRAGFHAKHESVSSVYTDKPQQVQDYGNGGYGLATYPPSFPNYAHIQDPGPTPSTNQYYATGEGVPDPVQPHPGTSHFRTPSP</sequence>